<dbReference type="STRING" id="1176198.SAMN05444716_10191"/>
<evidence type="ECO:0000256" key="1">
    <source>
        <dbReference type="SAM" id="MobiDB-lite"/>
    </source>
</evidence>
<feature type="region of interest" description="Disordered" evidence="1">
    <location>
        <begin position="1"/>
        <end position="21"/>
    </location>
</feature>
<dbReference type="EMBL" id="FPAB01000001">
    <property type="protein sequence ID" value="SFS32160.1"/>
    <property type="molecule type" value="Genomic_DNA"/>
</dbReference>
<organism evidence="2 3">
    <name type="scientific">Streptomyces harbinensis</name>
    <dbReference type="NCBI Taxonomy" id="1176198"/>
    <lineage>
        <taxon>Bacteria</taxon>
        <taxon>Bacillati</taxon>
        <taxon>Actinomycetota</taxon>
        <taxon>Actinomycetes</taxon>
        <taxon>Kitasatosporales</taxon>
        <taxon>Streptomycetaceae</taxon>
        <taxon>Streptomyces</taxon>
    </lineage>
</organism>
<dbReference type="AlphaFoldDB" id="A0A1I6NW86"/>
<keyword evidence="3" id="KW-1185">Reference proteome</keyword>
<dbReference type="RefSeq" id="WP_175542884.1">
    <property type="nucleotide sequence ID" value="NZ_FPAB01000001.1"/>
</dbReference>
<proteinExistence type="predicted"/>
<gene>
    <name evidence="2" type="ORF">SAMN05444716_10191</name>
</gene>
<evidence type="ECO:0000313" key="3">
    <source>
        <dbReference type="Proteomes" id="UP000198873"/>
    </source>
</evidence>
<reference evidence="3" key="1">
    <citation type="submission" date="2016-10" db="EMBL/GenBank/DDBJ databases">
        <authorList>
            <person name="Varghese N."/>
            <person name="Submissions S."/>
        </authorList>
    </citation>
    <scope>NUCLEOTIDE SEQUENCE [LARGE SCALE GENOMIC DNA]</scope>
    <source>
        <strain evidence="3">CGMCC 4.7047</strain>
    </source>
</reference>
<dbReference type="Proteomes" id="UP000198873">
    <property type="component" value="Unassembled WGS sequence"/>
</dbReference>
<accession>A0A1I6NW86</accession>
<name>A0A1I6NW86_9ACTN</name>
<protein>
    <submittedName>
        <fullName evidence="2">Uncharacterized protein</fullName>
    </submittedName>
</protein>
<sequence>MALAPCAFDPAAGDRAEQPFPDGARARYVQLESTANSGRGAGQLSELELYRR</sequence>
<evidence type="ECO:0000313" key="2">
    <source>
        <dbReference type="EMBL" id="SFS32160.1"/>
    </source>
</evidence>